<evidence type="ECO:0000313" key="3">
    <source>
        <dbReference type="Proteomes" id="UP000052982"/>
    </source>
</evidence>
<name>A0A101T234_9ACTN</name>
<dbReference type="AlphaFoldDB" id="A0A101T234"/>
<organism evidence="2 3">
    <name type="scientific">Streptomyces griseoruber</name>
    <dbReference type="NCBI Taxonomy" id="1943"/>
    <lineage>
        <taxon>Bacteria</taxon>
        <taxon>Bacillati</taxon>
        <taxon>Actinomycetota</taxon>
        <taxon>Actinomycetes</taxon>
        <taxon>Kitasatosporales</taxon>
        <taxon>Streptomycetaceae</taxon>
        <taxon>Streptomyces</taxon>
    </lineage>
</organism>
<dbReference type="Proteomes" id="UP000052982">
    <property type="component" value="Unassembled WGS sequence"/>
</dbReference>
<keyword evidence="3" id="KW-1185">Reference proteome</keyword>
<dbReference type="SUPFAM" id="SSF53474">
    <property type="entry name" value="alpha/beta-Hydrolases"/>
    <property type="match status" value="1"/>
</dbReference>
<dbReference type="Gene3D" id="3.40.50.1820">
    <property type="entry name" value="alpha/beta hydrolase"/>
    <property type="match status" value="1"/>
</dbReference>
<feature type="domain" description="KANL3/Tex30 alpha/beta hydrolase-like" evidence="1">
    <location>
        <begin position="88"/>
        <end position="185"/>
    </location>
</feature>
<dbReference type="Pfam" id="PF20408">
    <property type="entry name" value="Abhydrolase_11"/>
    <property type="match status" value="1"/>
</dbReference>
<evidence type="ECO:0000313" key="2">
    <source>
        <dbReference type="EMBL" id="KUN84320.1"/>
    </source>
</evidence>
<accession>A0A101T234</accession>
<gene>
    <name evidence="2" type="ORF">AQJ64_15855</name>
</gene>
<evidence type="ECO:0000259" key="1">
    <source>
        <dbReference type="Pfam" id="PF20408"/>
    </source>
</evidence>
<dbReference type="EMBL" id="LMWW01000018">
    <property type="protein sequence ID" value="KUN84320.1"/>
    <property type="molecule type" value="Genomic_DNA"/>
</dbReference>
<dbReference type="InterPro" id="IPR046879">
    <property type="entry name" value="KANL3/Tex30_Abhydrolase"/>
</dbReference>
<sequence length="221" mass="23744">MVLRGWPPRPRAAVLVLHGGQADSERPARPWQLAALRMDPILRAVAAALPHQDVLVGQVRYRLRGWNGMRADPARDARRALHDLARLAGPVPTVLLGHSMGGRAALRAAGHPQVRGVLALAPWWPAGEPVEQVAGRRLVALHGARDRVTSPAATADCVHRAQGTATRAGMALVADGDHALLRRHRFWHRTAAAVVAHLLDPDGAPDPLPEECYGTGAFPEI</sequence>
<reference evidence="2 3" key="1">
    <citation type="submission" date="2015-10" db="EMBL/GenBank/DDBJ databases">
        <title>Draft genome sequence of Streptomyces griseoruber DSM 40281, type strain for the species Streptomyces griseoruber.</title>
        <authorList>
            <person name="Ruckert C."/>
            <person name="Winkler A."/>
            <person name="Kalinowski J."/>
            <person name="Kampfer P."/>
            <person name="Glaeser S."/>
        </authorList>
    </citation>
    <scope>NUCLEOTIDE SEQUENCE [LARGE SCALE GENOMIC DNA]</scope>
    <source>
        <strain evidence="2 3">DSM 40281</strain>
    </source>
</reference>
<dbReference type="InterPro" id="IPR029058">
    <property type="entry name" value="AB_hydrolase_fold"/>
</dbReference>
<protein>
    <recommendedName>
        <fullName evidence="1">KANL3/Tex30 alpha/beta hydrolase-like domain-containing protein</fullName>
    </recommendedName>
</protein>
<comment type="caution">
    <text evidence="2">The sequence shown here is derived from an EMBL/GenBank/DDBJ whole genome shotgun (WGS) entry which is preliminary data.</text>
</comment>
<dbReference type="STRING" id="1943.AQJ64_15855"/>
<proteinExistence type="predicted"/>